<protein>
    <recommendedName>
        <fullName evidence="5">Nuclear pore protein</fullName>
    </recommendedName>
</protein>
<evidence type="ECO:0000256" key="5">
    <source>
        <dbReference type="RuleBase" id="RU364035"/>
    </source>
</evidence>
<proteinExistence type="inferred from homology"/>
<dbReference type="GO" id="GO:0006606">
    <property type="term" value="P:protein import into nucleus"/>
    <property type="evidence" value="ECO:0007669"/>
    <property type="project" value="TreeGrafter"/>
</dbReference>
<evidence type="ECO:0000256" key="3">
    <source>
        <dbReference type="ARBA" id="ARBA00023132"/>
    </source>
</evidence>
<accession>A0A4S2KPT1</accession>
<keyword evidence="5" id="KW-0811">Translocation</keyword>
<dbReference type="PANTHER" id="PTHR11225:SF4">
    <property type="entry name" value="NUCLEAR PORE COMPLEX PROTEIN NUP93"/>
    <property type="match status" value="1"/>
</dbReference>
<evidence type="ECO:0000313" key="7">
    <source>
        <dbReference type="Proteomes" id="UP000310200"/>
    </source>
</evidence>
<keyword evidence="5" id="KW-0472">Membrane</keyword>
<organism evidence="6 7">
    <name type="scientific">Temnothorax longispinosus</name>
    <dbReference type="NCBI Taxonomy" id="300112"/>
    <lineage>
        <taxon>Eukaryota</taxon>
        <taxon>Metazoa</taxon>
        <taxon>Ecdysozoa</taxon>
        <taxon>Arthropoda</taxon>
        <taxon>Hexapoda</taxon>
        <taxon>Insecta</taxon>
        <taxon>Pterygota</taxon>
        <taxon>Neoptera</taxon>
        <taxon>Endopterygota</taxon>
        <taxon>Hymenoptera</taxon>
        <taxon>Apocrita</taxon>
        <taxon>Aculeata</taxon>
        <taxon>Formicoidea</taxon>
        <taxon>Formicidae</taxon>
        <taxon>Myrmicinae</taxon>
        <taxon>Temnothorax</taxon>
    </lineage>
</organism>
<evidence type="ECO:0000313" key="6">
    <source>
        <dbReference type="EMBL" id="TGZ51832.1"/>
    </source>
</evidence>
<evidence type="ECO:0000256" key="4">
    <source>
        <dbReference type="ARBA" id="ARBA00023242"/>
    </source>
</evidence>
<keyword evidence="4 5" id="KW-0539">Nucleus</keyword>
<dbReference type="STRING" id="300112.A0A4S2KPT1"/>
<dbReference type="GO" id="GO:0005643">
    <property type="term" value="C:nuclear pore"/>
    <property type="evidence" value="ECO:0007669"/>
    <property type="project" value="UniProtKB-SubCell"/>
</dbReference>
<dbReference type="Proteomes" id="UP000310200">
    <property type="component" value="Unassembled WGS sequence"/>
</dbReference>
<sequence length="544" mass="61399">MGDTGHADMLPADTTRLTADSGFSELLRSAEQLSAAVEGNEDLPQVDRNLRQILEASNELWSRVTQTGTQDNEAQAHVLLGSRGIDLSQISQKLNSLSARRTFEPLDPIADTDITFELTRAQQMEHMLGEWKQMRFEIINAMTAPSGELVDLRGAPQRTKLAGSMVSGLSNIEVAYVKELQTYNDHVLRGVTRPSLFNAFSRASESFNDKKIVDLWQMVKCMVDIPPTPRGDQIKSRSSSVIEQRIVSQAKKYLENRYRDFMNSIINENLMQAKRGGVPGTIPLVKSFVGVKVQNLRDLEDAMVEHKPLWPLVYYCMRAGDYKAALQCLNQCSIEFPEFKTALEEACDDPQHHPSSRAESILKLHYRKQVRSVTDPYKRAAYCVLVPCEPDDLHSEVISTADDYLWLKLCQVRDQADVENKLTLDYLQTTISEIYGETYYHAHEQPFLYFSMLFLTGQFEAAIEFLATGAGARHLPHAVHLAAAMHEHNLLAVSQSVLAPLISVDPADKPPAKRLNFARLILLYVKRFESSDPKEGLHYLFLLR</sequence>
<comment type="similarity">
    <text evidence="2 5">Belongs to the nucleoporin interacting component (NIC) family.</text>
</comment>
<dbReference type="GO" id="GO:0017056">
    <property type="term" value="F:structural constituent of nuclear pore"/>
    <property type="evidence" value="ECO:0007669"/>
    <property type="project" value="InterPro"/>
</dbReference>
<reference evidence="6 7" key="1">
    <citation type="journal article" date="2019" name="Philos. Trans. R. Soc. Lond., B, Biol. Sci.">
        <title>Ant behaviour and brain gene expression of defending hosts depend on the ecological success of the intruding social parasite.</title>
        <authorList>
            <person name="Kaur R."/>
            <person name="Stoldt M."/>
            <person name="Jongepier E."/>
            <person name="Feldmeyer B."/>
            <person name="Menzel F."/>
            <person name="Bornberg-Bauer E."/>
            <person name="Foitzik S."/>
        </authorList>
    </citation>
    <scope>NUCLEOTIDE SEQUENCE [LARGE SCALE GENOMIC DNA]</scope>
    <source>
        <tissue evidence="6">Whole body</tissue>
    </source>
</reference>
<keyword evidence="3 5" id="KW-0906">Nuclear pore complex</keyword>
<name>A0A4S2KPT1_9HYME</name>
<dbReference type="AlphaFoldDB" id="A0A4S2KPT1"/>
<dbReference type="PANTHER" id="PTHR11225">
    <property type="entry name" value="NUCLEAR PORE COMPLEX PROTEIN NUP93 NUCLEOPORIN NUP93 DEAD EYE PROTEIN"/>
    <property type="match status" value="1"/>
</dbReference>
<comment type="subcellular location">
    <subcellularLocation>
        <location evidence="1 5">Nucleus</location>
        <location evidence="1 5">Nuclear pore complex</location>
    </subcellularLocation>
</comment>
<keyword evidence="5" id="KW-0509">mRNA transport</keyword>
<evidence type="ECO:0000256" key="1">
    <source>
        <dbReference type="ARBA" id="ARBA00004567"/>
    </source>
</evidence>
<dbReference type="EMBL" id="QBLH01001451">
    <property type="protein sequence ID" value="TGZ51832.1"/>
    <property type="molecule type" value="Genomic_DNA"/>
</dbReference>
<comment type="caution">
    <text evidence="6">The sequence shown here is derived from an EMBL/GenBank/DDBJ whole genome shotgun (WGS) entry which is preliminary data.</text>
</comment>
<dbReference type="Pfam" id="PF04097">
    <property type="entry name" value="Nic96"/>
    <property type="match status" value="1"/>
</dbReference>
<keyword evidence="5" id="KW-0813">Transport</keyword>
<dbReference type="GO" id="GO:0016973">
    <property type="term" value="P:poly(A)+ mRNA export from nucleus"/>
    <property type="evidence" value="ECO:0007669"/>
    <property type="project" value="TreeGrafter"/>
</dbReference>
<evidence type="ECO:0000256" key="2">
    <source>
        <dbReference type="ARBA" id="ARBA00010186"/>
    </source>
</evidence>
<keyword evidence="7" id="KW-1185">Reference proteome</keyword>
<gene>
    <name evidence="6" type="ORF">DBV15_11460</name>
</gene>
<dbReference type="InterPro" id="IPR007231">
    <property type="entry name" value="Nucleoporin_int_Nup93/Nic96"/>
</dbReference>
<keyword evidence="5" id="KW-0653">Protein transport</keyword>